<dbReference type="FunFam" id="3.30.70.270:FF:000020">
    <property type="entry name" value="Transposon Tf2-6 polyprotein-like Protein"/>
    <property type="match status" value="2"/>
</dbReference>
<dbReference type="SUPFAM" id="SSF53098">
    <property type="entry name" value="Ribonuclease H-like"/>
    <property type="match status" value="1"/>
</dbReference>
<dbReference type="InterPro" id="IPR041373">
    <property type="entry name" value="RT_RNaseH"/>
</dbReference>
<keyword evidence="8" id="KW-0862">Zinc</keyword>
<dbReference type="Gene3D" id="3.30.70.270">
    <property type="match status" value="4"/>
</dbReference>
<dbReference type="FunFam" id="1.10.340.70:FF:000001">
    <property type="entry name" value="Retrovirus-related Pol polyprotein from transposon gypsy-like Protein"/>
    <property type="match status" value="1"/>
</dbReference>
<keyword evidence="10" id="KW-0472">Membrane</keyword>
<dbReference type="Pfam" id="PF24626">
    <property type="entry name" value="SH3_Tf2-1"/>
    <property type="match status" value="1"/>
</dbReference>
<dbReference type="PROSITE" id="PS50158">
    <property type="entry name" value="ZF_CCHC"/>
    <property type="match status" value="1"/>
</dbReference>
<dbReference type="Pfam" id="PF00098">
    <property type="entry name" value="zf-CCHC"/>
    <property type="match status" value="1"/>
</dbReference>
<dbReference type="Pfam" id="PF17917">
    <property type="entry name" value="RT_RNaseH"/>
    <property type="match status" value="1"/>
</dbReference>
<evidence type="ECO:0000313" key="15">
    <source>
        <dbReference type="Proteomes" id="UP001231189"/>
    </source>
</evidence>
<dbReference type="InterPro" id="IPR001584">
    <property type="entry name" value="Integrase_cat-core"/>
</dbReference>
<dbReference type="GO" id="GO:0008233">
    <property type="term" value="F:peptidase activity"/>
    <property type="evidence" value="ECO:0007669"/>
    <property type="project" value="UniProtKB-KW"/>
</dbReference>
<dbReference type="GO" id="GO:0003964">
    <property type="term" value="F:RNA-directed DNA polymerase activity"/>
    <property type="evidence" value="ECO:0007669"/>
    <property type="project" value="UniProtKB-KW"/>
</dbReference>
<comment type="caution">
    <text evidence="14">The sequence shown here is derived from an EMBL/GenBank/DDBJ whole genome shotgun (WGS) entry which is preliminary data.</text>
</comment>
<dbReference type="Gene3D" id="3.10.20.370">
    <property type="match status" value="1"/>
</dbReference>
<dbReference type="Proteomes" id="UP001231189">
    <property type="component" value="Unassembled WGS sequence"/>
</dbReference>
<dbReference type="InterPro" id="IPR000477">
    <property type="entry name" value="RT_dom"/>
</dbReference>
<feature type="compositionally biased region" description="Basic and acidic residues" evidence="9">
    <location>
        <begin position="75"/>
        <end position="89"/>
    </location>
</feature>
<dbReference type="GO" id="GO:0004519">
    <property type="term" value="F:endonuclease activity"/>
    <property type="evidence" value="ECO:0007669"/>
    <property type="project" value="UniProtKB-KW"/>
</dbReference>
<feature type="transmembrane region" description="Helical" evidence="10">
    <location>
        <begin position="218"/>
        <end position="238"/>
    </location>
</feature>
<dbReference type="EMBL" id="JAUUTY010000003">
    <property type="protein sequence ID" value="KAK1664937.1"/>
    <property type="molecule type" value="Genomic_DNA"/>
</dbReference>
<feature type="region of interest" description="Disordered" evidence="9">
    <location>
        <begin position="391"/>
        <end position="459"/>
    </location>
</feature>
<evidence type="ECO:0000256" key="4">
    <source>
        <dbReference type="ARBA" id="ARBA00022722"/>
    </source>
</evidence>
<feature type="compositionally biased region" description="Basic and acidic residues" evidence="9">
    <location>
        <begin position="1557"/>
        <end position="1571"/>
    </location>
</feature>
<organism evidence="14 15">
    <name type="scientific">Lolium multiflorum</name>
    <name type="common">Italian ryegrass</name>
    <name type="synonym">Lolium perenne subsp. multiflorum</name>
    <dbReference type="NCBI Taxonomy" id="4521"/>
    <lineage>
        <taxon>Eukaryota</taxon>
        <taxon>Viridiplantae</taxon>
        <taxon>Streptophyta</taxon>
        <taxon>Embryophyta</taxon>
        <taxon>Tracheophyta</taxon>
        <taxon>Spermatophyta</taxon>
        <taxon>Magnoliopsida</taxon>
        <taxon>Liliopsida</taxon>
        <taxon>Poales</taxon>
        <taxon>Poaceae</taxon>
        <taxon>BOP clade</taxon>
        <taxon>Pooideae</taxon>
        <taxon>Poodae</taxon>
        <taxon>Poeae</taxon>
        <taxon>Poeae Chloroplast Group 2 (Poeae type)</taxon>
        <taxon>Loliodinae</taxon>
        <taxon>Loliinae</taxon>
        <taxon>Lolium</taxon>
    </lineage>
</organism>
<evidence type="ECO:0000259" key="13">
    <source>
        <dbReference type="PROSITE" id="PS50994"/>
    </source>
</evidence>
<feature type="domain" description="Integrase catalytic" evidence="13">
    <location>
        <begin position="1197"/>
        <end position="1357"/>
    </location>
</feature>
<evidence type="ECO:0000256" key="2">
    <source>
        <dbReference type="ARBA" id="ARBA00022679"/>
    </source>
</evidence>
<feature type="compositionally biased region" description="Low complexity" evidence="9">
    <location>
        <begin position="406"/>
        <end position="422"/>
    </location>
</feature>
<keyword evidence="2" id="KW-0808">Transferase</keyword>
<keyword evidence="8" id="KW-0863">Zinc-finger</keyword>
<dbReference type="PANTHER" id="PTHR35046:SF9">
    <property type="entry name" value="RNA-DIRECTED DNA POLYMERASE"/>
    <property type="match status" value="1"/>
</dbReference>
<dbReference type="InterPro" id="IPR001878">
    <property type="entry name" value="Znf_CCHC"/>
</dbReference>
<dbReference type="CDD" id="cd01647">
    <property type="entry name" value="RT_LTR"/>
    <property type="match status" value="2"/>
</dbReference>
<keyword evidence="5" id="KW-0255">Endonuclease</keyword>
<evidence type="ECO:0000259" key="11">
    <source>
        <dbReference type="PROSITE" id="PS50158"/>
    </source>
</evidence>
<evidence type="ECO:0000256" key="1">
    <source>
        <dbReference type="ARBA" id="ARBA00022670"/>
    </source>
</evidence>
<dbReference type="Gene3D" id="4.10.60.10">
    <property type="entry name" value="Zinc finger, CCHC-type"/>
    <property type="match status" value="1"/>
</dbReference>
<keyword evidence="3" id="KW-0548">Nucleotidyltransferase</keyword>
<keyword evidence="15" id="KW-1185">Reference proteome</keyword>
<dbReference type="PROSITE" id="PS50994">
    <property type="entry name" value="INTEGRASE"/>
    <property type="match status" value="1"/>
</dbReference>
<evidence type="ECO:0000256" key="8">
    <source>
        <dbReference type="PROSITE-ProRule" id="PRU00047"/>
    </source>
</evidence>
<dbReference type="Pfam" id="PF03732">
    <property type="entry name" value="Retrotrans_gag"/>
    <property type="match status" value="1"/>
</dbReference>
<dbReference type="CDD" id="cd09274">
    <property type="entry name" value="RNase_HI_RT_Ty3"/>
    <property type="match status" value="1"/>
</dbReference>
<name>A0AAD8SWA3_LOLMU</name>
<accession>A0AAD8SWA3</accession>
<dbReference type="Pfam" id="PF00078">
    <property type="entry name" value="RVT_1"/>
    <property type="match status" value="2"/>
</dbReference>
<feature type="region of interest" description="Disordered" evidence="9">
    <location>
        <begin position="1"/>
        <end position="25"/>
    </location>
</feature>
<dbReference type="InterPro" id="IPR036397">
    <property type="entry name" value="RNaseH_sf"/>
</dbReference>
<dbReference type="InterPro" id="IPR036875">
    <property type="entry name" value="Znf_CCHC_sf"/>
</dbReference>
<dbReference type="Gene3D" id="1.10.340.70">
    <property type="match status" value="1"/>
</dbReference>
<keyword evidence="1" id="KW-0645">Protease</keyword>
<feature type="compositionally biased region" description="Low complexity" evidence="9">
    <location>
        <begin position="433"/>
        <end position="456"/>
    </location>
</feature>
<feature type="region of interest" description="Disordered" evidence="9">
    <location>
        <begin position="1557"/>
        <end position="1582"/>
    </location>
</feature>
<dbReference type="FunFam" id="3.10.10.10:FF:000007">
    <property type="entry name" value="Retrovirus-related Pol polyprotein from transposon 17.6-like Protein"/>
    <property type="match status" value="1"/>
</dbReference>
<reference evidence="14" key="1">
    <citation type="submission" date="2023-07" db="EMBL/GenBank/DDBJ databases">
        <title>A chromosome-level genome assembly of Lolium multiflorum.</title>
        <authorList>
            <person name="Chen Y."/>
            <person name="Copetti D."/>
            <person name="Kolliker R."/>
            <person name="Studer B."/>
        </authorList>
    </citation>
    <scope>NUCLEOTIDE SEQUENCE</scope>
    <source>
        <strain evidence="14">02402/16</strain>
        <tissue evidence="14">Leaf</tissue>
    </source>
</reference>
<sequence length="2190" mass="249564">MAMKSPPGDESPLRQGAGGDLLNPEMGFAAASLEGFPYRGSRYEEETSIARGEEQLDVKMDVKLDMELDMKISHGRAREEREACARGEEEVQAGPEPGQTGRHAGRPVPGPVDRDHKIVNQENKDSADIINWREFQALRNEMRREFRAQDDELKSTVDEIKQTLDATNVTVTGLSDQMTDIQRNIADMRLAIEKLTANNNNNKKMMKILSLKMTHTMLVVRLVVIVLVAGFHLAAMVVDKMKKMDWIEKLWSLHPNYSEDKKIKLASSEFDGYALRWWDSLVRNLDEDGAQPIRTWRAMKEVMTSRFVPTNYMRNIFDKLTLLRQGVKTVDEYYMEMEMLMQRGRVRESLEMTMQRFLNGLKYDVKGIVRHYTYTNMNQLLHHAREAESQLAEEAKVKGRATGAGRFTPRAPSTAPAPSTRSVPYSTPPSKPVSNVSNAKKSESAASTSGSGVSTTRNRDMLCHTCGGKGHFKRDCPNRKVMFINEDNEYETGDDADPNAPDNDDYDTDGEDAYPSDARTIVVSQRALNVLPSASTQRCNLFQTKALVGPDKACKVIIDGGSCRNLASKELCTKLKLKYLPHPHPYYIQWLSDNGEMKVNHMVRVEFAIGPYKDCIDFDVVPMTEFGDVFPEEVPAGLPPLRGIEHQIDLIPGASLPNRAPYRTNPEETKEIQKQVQALLDKGYIRISLSPCVVPVILVPKKDGTWRMCVDCRAINNITIRYRHPIPRLEDMLDELSGAAVFSKIDLRSGYHQIRMKEGDEWKTAFKTKFGLYEWLVMPFGLTNAPSTFMRLMNHVLREFIGKFVVVYFDDILIYSRNESDHTIHIRHVLQVLRDNQLYGNLEKCTFCKDKVIFLGYVVSKHGVEVDVSKIEAIQNWPTPMNVSQVRSFHGLAGFYRRFVPNFSTIAAPLNDLTKKGVVFEWGAAQDHAFDELKRLLTSAPLLALPDFNKKFEIECDASGIGIGGVLMQEGRPIAYFSEKLSGAKLNYPIYDKELYALIRVLEVWQHYLWPKEFIIHSDHEALKYLKAQSTLHKRLAKWVEFIESFPYIIKHKKGKDNIVADALSRKNMLLTQLDVKIPGLEILCDLYATDHDFAEPYRLCALGKAWEKYHIHDGFLFRANKLCVPESSVRLLLLQESHAGGLMGHFGREKTLLMLADHFYWPKMRRDVDRYVRRCITCNKSKSKLKPHGLYTPLPAPTTPWEDISMDFVLGLPRTKRGHDSIFVVVDRFSKMSHFIACHKSDDASHIANLFFREIVRLHGVPKTIVSDRDVKFMSYFWKTLWRKLGTKLLFSTTCHPQTDGQTEVVNRTLSQLLRSMIKKNLKEWEECLPHVEFAYNRAVHSTTELCPFEVVYGFKPITPLDLLPLPIHERVNMEASKRADYVKKIHEKTKELIEKKGKSNAARMNKKRKEMLFKPGDLVWVHFRKDRFPKLRKSKLKPRGDGPYKVLAKINDNAYSIDLPEDEFGVSNSFNVGGDDEDIPTSLLPPSLPTEDEPAVKLKSNEVRIGPMTRARAKLLKQQVNLYEEETSIARGEEQLDVKMDVKLDMELDMKISHGRAREEREACARGEEEVQAGPEPEPYEPMEKYVPAEVFPEPCGQVNMIHKTSFSKREIKKFSREVKYAEVAMVDTPEFIDWLEQSISFDRTDHPKVVPRPGHAALVLEAQIGGYNMSKVFMDGGSGLNLLFANTMKAMGLTVDMLRESDTGFHGIIPTRPAYSLGKTSLDVVFGTPSNFRREKIEFEVVDWESQYHAILGRPAFAKFMAVPHYAYLKLKMPGNNGTPITVHGSFARSDTCDREFQKIASKFGAKEELNAIDATIDHTQPPADNRNVRSDEFDVAKEAKKLQEGVLIEFLRERWEIFAWEPSDMPGIPRELAEHALNVDPTAKPVQQSMRRFSEPKRRAIGEEVNRLRKAGFIRELKEAEWVANPVMVPKKDTTALRMCIDYTGLNKHCPKDHFPLPRIDQIVDSTAGCDRLSFLDAYSGYNQIKLKKEDQELTAFITPHGVFCYNVMTFGLKNAGATYQRCMQACLGEQIGRNIEVYIDDIVVKTKHAATLIDDLRETFDNLDKYKIKLNPKKCFFGVPGGQVLGYFISARGIEANPLKIKAILDMEPPKNLHQVQQLAGRLAALSRFIAKLGEKALPFYNLMKKSEKFEWTKEAQESFDNLKKILSTSPVLVTPERKKHCLCT</sequence>
<dbReference type="GO" id="GO:0003676">
    <property type="term" value="F:nucleic acid binding"/>
    <property type="evidence" value="ECO:0007669"/>
    <property type="project" value="InterPro"/>
</dbReference>
<dbReference type="SMART" id="SM00343">
    <property type="entry name" value="ZnF_C2HC"/>
    <property type="match status" value="1"/>
</dbReference>
<keyword evidence="4" id="KW-0540">Nuclease</keyword>
<dbReference type="InterPro" id="IPR043128">
    <property type="entry name" value="Rev_trsase/Diguanyl_cyclase"/>
</dbReference>
<dbReference type="FunFam" id="3.30.420.10:FF:000032">
    <property type="entry name" value="Retrovirus-related Pol polyprotein from transposon 297-like Protein"/>
    <property type="match status" value="1"/>
</dbReference>
<dbReference type="SUPFAM" id="SSF57756">
    <property type="entry name" value="Retrovirus zinc finger-like domains"/>
    <property type="match status" value="1"/>
</dbReference>
<evidence type="ECO:0008006" key="16">
    <source>
        <dbReference type="Google" id="ProtNLM"/>
    </source>
</evidence>
<feature type="domain" description="CCHC-type" evidence="11">
    <location>
        <begin position="463"/>
        <end position="478"/>
    </location>
</feature>
<dbReference type="InterPro" id="IPR012337">
    <property type="entry name" value="RNaseH-like_sf"/>
</dbReference>
<evidence type="ECO:0000256" key="3">
    <source>
        <dbReference type="ARBA" id="ARBA00022695"/>
    </source>
</evidence>
<dbReference type="GO" id="GO:0015074">
    <property type="term" value="P:DNA integration"/>
    <property type="evidence" value="ECO:0007669"/>
    <property type="project" value="InterPro"/>
</dbReference>
<dbReference type="InterPro" id="IPR005162">
    <property type="entry name" value="Retrotrans_gag_dom"/>
</dbReference>
<dbReference type="InterPro" id="IPR056924">
    <property type="entry name" value="SH3_Tf2-1"/>
</dbReference>
<feature type="domain" description="Reverse transcriptase" evidence="12">
    <location>
        <begin position="680"/>
        <end position="859"/>
    </location>
</feature>
<evidence type="ECO:0000313" key="14">
    <source>
        <dbReference type="EMBL" id="KAK1664937.1"/>
    </source>
</evidence>
<dbReference type="GO" id="GO:0008270">
    <property type="term" value="F:zinc ion binding"/>
    <property type="evidence" value="ECO:0007669"/>
    <property type="project" value="UniProtKB-KW"/>
</dbReference>
<dbReference type="Gene3D" id="3.30.420.10">
    <property type="entry name" value="Ribonuclease H-like superfamily/Ribonuclease H"/>
    <property type="match status" value="1"/>
</dbReference>
<feature type="region of interest" description="Disordered" evidence="9">
    <location>
        <begin position="489"/>
        <end position="510"/>
    </location>
</feature>
<keyword evidence="10" id="KW-1133">Transmembrane helix</keyword>
<dbReference type="CDD" id="cd00303">
    <property type="entry name" value="retropepsin_like"/>
    <property type="match status" value="1"/>
</dbReference>
<evidence type="ECO:0000256" key="6">
    <source>
        <dbReference type="ARBA" id="ARBA00022801"/>
    </source>
</evidence>
<dbReference type="GO" id="GO:0006508">
    <property type="term" value="P:proteolysis"/>
    <property type="evidence" value="ECO:0007669"/>
    <property type="project" value="UniProtKB-KW"/>
</dbReference>
<evidence type="ECO:0000256" key="10">
    <source>
        <dbReference type="SAM" id="Phobius"/>
    </source>
</evidence>
<keyword evidence="6" id="KW-0378">Hydrolase</keyword>
<proteinExistence type="predicted"/>
<dbReference type="Pfam" id="PF17921">
    <property type="entry name" value="Integrase_H2C2"/>
    <property type="match status" value="1"/>
</dbReference>
<protein>
    <recommendedName>
        <fullName evidence="16">Reverse transcriptase</fullName>
    </recommendedName>
</protein>
<dbReference type="InterPro" id="IPR041588">
    <property type="entry name" value="Integrase_H2C2"/>
</dbReference>
<keyword evidence="8" id="KW-0479">Metal-binding</keyword>
<evidence type="ECO:0000256" key="7">
    <source>
        <dbReference type="ARBA" id="ARBA00022918"/>
    </source>
</evidence>
<keyword evidence="7" id="KW-0695">RNA-directed DNA polymerase</keyword>
<dbReference type="PANTHER" id="PTHR35046">
    <property type="entry name" value="ZINC KNUCKLE (CCHC-TYPE) FAMILY PROTEIN"/>
    <property type="match status" value="1"/>
</dbReference>
<evidence type="ECO:0000256" key="9">
    <source>
        <dbReference type="SAM" id="MobiDB-lite"/>
    </source>
</evidence>
<dbReference type="PROSITE" id="PS50878">
    <property type="entry name" value="RT_POL"/>
    <property type="match status" value="1"/>
</dbReference>
<dbReference type="Gene3D" id="3.10.10.10">
    <property type="entry name" value="HIV Type 1 Reverse Transcriptase, subunit A, domain 1"/>
    <property type="match status" value="2"/>
</dbReference>
<gene>
    <name evidence="14" type="ORF">QYE76_053096</name>
</gene>
<evidence type="ECO:0000259" key="12">
    <source>
        <dbReference type="PROSITE" id="PS50878"/>
    </source>
</evidence>
<keyword evidence="10" id="KW-0812">Transmembrane</keyword>
<dbReference type="SUPFAM" id="SSF56672">
    <property type="entry name" value="DNA/RNA polymerases"/>
    <property type="match status" value="2"/>
</dbReference>
<evidence type="ECO:0000256" key="5">
    <source>
        <dbReference type="ARBA" id="ARBA00022759"/>
    </source>
</evidence>
<feature type="region of interest" description="Disordered" evidence="9">
    <location>
        <begin position="75"/>
        <end position="116"/>
    </location>
</feature>
<dbReference type="InterPro" id="IPR043502">
    <property type="entry name" value="DNA/RNA_pol_sf"/>
</dbReference>